<reference evidence="1 2" key="1">
    <citation type="submission" date="2018-06" db="EMBL/GenBank/DDBJ databases">
        <title>Comparative genomics reveals the genomic features of Rhizophagus irregularis, R. cerebriforme, R. diaphanum and Gigaspora rosea, and their symbiotic lifestyle signature.</title>
        <authorList>
            <person name="Morin E."/>
            <person name="San Clemente H."/>
            <person name="Chen E.C.H."/>
            <person name="De La Providencia I."/>
            <person name="Hainaut M."/>
            <person name="Kuo A."/>
            <person name="Kohler A."/>
            <person name="Murat C."/>
            <person name="Tang N."/>
            <person name="Roy S."/>
            <person name="Loubradou J."/>
            <person name="Henrissat B."/>
            <person name="Grigoriev I.V."/>
            <person name="Corradi N."/>
            <person name="Roux C."/>
            <person name="Martin F.M."/>
        </authorList>
    </citation>
    <scope>NUCLEOTIDE SEQUENCE [LARGE SCALE GENOMIC DNA]</scope>
    <source>
        <strain evidence="1 2">DAOM 227022</strain>
    </source>
</reference>
<gene>
    <name evidence="1" type="ORF">C1645_815203</name>
</gene>
<dbReference type="EMBL" id="QKYT01000043">
    <property type="protein sequence ID" value="RIA96526.1"/>
    <property type="molecule type" value="Genomic_DNA"/>
</dbReference>
<proteinExistence type="predicted"/>
<sequence length="147" mass="17279">MSIKKDIEDTLVLLILQEINSPHEETDELLNLIKEILLVLSSSRYLMLRNYFLAKSQYWWYEILSLYDDICFKKLLRMERQQFNKLIRILHNDPIFQSNGKKPQASYQKPRDINRTAVHVGFQAIGGFQNIIRAIDGTHFILNEAPA</sequence>
<comment type="caution">
    <text evidence="1">The sequence shown here is derived from an EMBL/GenBank/DDBJ whole genome shotgun (WGS) entry which is preliminary data.</text>
</comment>
<name>A0A397THX8_9GLOM</name>
<dbReference type="AlphaFoldDB" id="A0A397THX8"/>
<evidence type="ECO:0000313" key="1">
    <source>
        <dbReference type="EMBL" id="RIA96526.1"/>
    </source>
</evidence>
<organism evidence="1 2">
    <name type="scientific">Glomus cerebriforme</name>
    <dbReference type="NCBI Taxonomy" id="658196"/>
    <lineage>
        <taxon>Eukaryota</taxon>
        <taxon>Fungi</taxon>
        <taxon>Fungi incertae sedis</taxon>
        <taxon>Mucoromycota</taxon>
        <taxon>Glomeromycotina</taxon>
        <taxon>Glomeromycetes</taxon>
        <taxon>Glomerales</taxon>
        <taxon>Glomeraceae</taxon>
        <taxon>Glomus</taxon>
    </lineage>
</organism>
<protein>
    <submittedName>
        <fullName evidence="1">Uncharacterized protein</fullName>
    </submittedName>
</protein>
<evidence type="ECO:0000313" key="2">
    <source>
        <dbReference type="Proteomes" id="UP000265703"/>
    </source>
</evidence>
<dbReference type="OrthoDB" id="2440549at2759"/>
<keyword evidence="2" id="KW-1185">Reference proteome</keyword>
<dbReference type="Proteomes" id="UP000265703">
    <property type="component" value="Unassembled WGS sequence"/>
</dbReference>
<accession>A0A397THX8</accession>